<sequence>MKTGTIISELKSVADPARQEAYKTMFPTSMKYLGVRAPAMRELIKNWWVEIKKWTPEELTSFAKELVDTRVFEANQVAFELLWKNKNALKQLNLANLEYLGKNIDNWATTDAFSVMLSGWAWRNKQINDNDVLKWLNSENRWWRRTAIVSTVPLNRVARGGTGDTKRTLMICEKVVDDRDDMIVKALSWALRELSKSDKPAVKEFMEKYDSELAGRVRREVYTKLETGRKNG</sequence>
<dbReference type="InterPro" id="IPR014825">
    <property type="entry name" value="DNA_alkylation"/>
</dbReference>
<evidence type="ECO:0008006" key="3">
    <source>
        <dbReference type="Google" id="ProtNLM"/>
    </source>
</evidence>
<proteinExistence type="predicted"/>
<keyword evidence="2" id="KW-1185">Reference proteome</keyword>
<gene>
    <name evidence="1" type="ORF">GM418_11830</name>
</gene>
<evidence type="ECO:0000313" key="1">
    <source>
        <dbReference type="EMBL" id="QGY44320.1"/>
    </source>
</evidence>
<dbReference type="SUPFAM" id="SSF48371">
    <property type="entry name" value="ARM repeat"/>
    <property type="match status" value="1"/>
</dbReference>
<dbReference type="KEGG" id="mcos:GM418_11830"/>
<dbReference type="AlphaFoldDB" id="A0A6I6JT85"/>
<dbReference type="InterPro" id="IPR016024">
    <property type="entry name" value="ARM-type_fold"/>
</dbReference>
<organism evidence="1 2">
    <name type="scientific">Maribellus comscasis</name>
    <dbReference type="NCBI Taxonomy" id="2681766"/>
    <lineage>
        <taxon>Bacteria</taxon>
        <taxon>Pseudomonadati</taxon>
        <taxon>Bacteroidota</taxon>
        <taxon>Bacteroidia</taxon>
        <taxon>Marinilabiliales</taxon>
        <taxon>Prolixibacteraceae</taxon>
        <taxon>Maribellus</taxon>
    </lineage>
</organism>
<name>A0A6I6JT85_9BACT</name>
<dbReference type="Gene3D" id="1.25.10.90">
    <property type="match status" value="1"/>
</dbReference>
<dbReference type="Pfam" id="PF08713">
    <property type="entry name" value="DNA_alkylation"/>
    <property type="match status" value="1"/>
</dbReference>
<dbReference type="PANTHER" id="PTHR34070">
    <property type="entry name" value="ARMADILLO-TYPE FOLD"/>
    <property type="match status" value="1"/>
</dbReference>
<dbReference type="CDD" id="cd06561">
    <property type="entry name" value="AlkD_like"/>
    <property type="match status" value="1"/>
</dbReference>
<evidence type="ECO:0000313" key="2">
    <source>
        <dbReference type="Proteomes" id="UP000428260"/>
    </source>
</evidence>
<dbReference type="Proteomes" id="UP000428260">
    <property type="component" value="Chromosome"/>
</dbReference>
<accession>A0A6I6JT85</accession>
<dbReference type="EMBL" id="CP046401">
    <property type="protein sequence ID" value="QGY44320.1"/>
    <property type="molecule type" value="Genomic_DNA"/>
</dbReference>
<protein>
    <recommendedName>
        <fullName evidence="3">DNA alkylation repair protein</fullName>
    </recommendedName>
</protein>
<dbReference type="PANTHER" id="PTHR34070:SF1">
    <property type="entry name" value="DNA ALKYLATION REPAIR PROTEIN"/>
    <property type="match status" value="1"/>
</dbReference>
<dbReference type="RefSeq" id="WP_158866301.1">
    <property type="nucleotide sequence ID" value="NZ_CP046401.1"/>
</dbReference>
<reference evidence="1 2" key="1">
    <citation type="submission" date="2019-11" db="EMBL/GenBank/DDBJ databases">
        <authorList>
            <person name="Zheng R.K."/>
            <person name="Sun C.M."/>
        </authorList>
    </citation>
    <scope>NUCLEOTIDE SEQUENCE [LARGE SCALE GENOMIC DNA]</scope>
    <source>
        <strain evidence="1 2">WC007</strain>
    </source>
</reference>